<keyword evidence="4" id="KW-1185">Reference proteome</keyword>
<sequence>MYYIIQSSNVNARQANNYDMKIYTFIIFTLFSSQFFSQNNFEYSRTWGTYFGANGGQTAGVYTNKGILFDSQRNMHIRGNIWNISNYGNAYFNQFLVGGGNSYVTHPGIHLFETRITPGGMLSYYGYSDHQSSTLLEKIDSQDNRYYISHGVSPAIQATAGVYLSNDPQPSSPSKIILAKYSPSGTLLWASYLPSTETDINIEIDEADNLYISGTTTLSTNLSTPGVLQEDYDFIPTPTGQFAANGYLLKISPGGQRIWATYMPSGVATAMKYHNGSLYMISGSNTNPALNTMATPGAFQGSPSSNSITKMNAANGTKQWGTYYGPASSTGLAVLVDLDVNETGVYIAGTDYNYDGTSFFGTPSSYKQYVTGGSDIFLSKFSLSGDREWSTYFGSSAEDMNEFDKVIAVNGNDIYITGNTYGIGNNIATPGAYQETPEINAANYYNFYFAKFNSSGNLVWSSYYGGSTILAQIVVPINVAFNNNTLYLYGSTNSHNGYSMEGAWLQLPNPANTNDLTCFIARFDNKNLSISENEVLSDLVLFNNPNNGNFTLRGKVLATTDCIMKIYDMSGRMIISRKLNNENSQYFEMQNLLRKGNYIIEISAHQKSLKTFKMTVH</sequence>
<gene>
    <name evidence="3" type="ORF">SAMN05444408_10445</name>
</gene>
<name>A0A1M4W7X9_9FLAO</name>
<accession>A0A1M4W7X9</accession>
<evidence type="ECO:0000313" key="3">
    <source>
        <dbReference type="EMBL" id="SHE77307.1"/>
    </source>
</evidence>
<dbReference type="Proteomes" id="UP000184236">
    <property type="component" value="Unassembled WGS sequence"/>
</dbReference>
<dbReference type="PANTHER" id="PTHR35580:SF1">
    <property type="entry name" value="PHYTASE-LIKE DOMAIN-CONTAINING PROTEIN"/>
    <property type="match status" value="1"/>
</dbReference>
<dbReference type="AlphaFoldDB" id="A0A1M4W7X9"/>
<evidence type="ECO:0000313" key="4">
    <source>
        <dbReference type="Proteomes" id="UP000184236"/>
    </source>
</evidence>
<dbReference type="InterPro" id="IPR052918">
    <property type="entry name" value="Motility_Chemotaxis_Reg"/>
</dbReference>
<protein>
    <submittedName>
        <fullName evidence="3">Por secretion system C-terminal sorting domain-containing protein</fullName>
    </submittedName>
</protein>
<dbReference type="EMBL" id="FQVO01000004">
    <property type="protein sequence ID" value="SHE77307.1"/>
    <property type="molecule type" value="Genomic_DNA"/>
</dbReference>
<organism evidence="3 4">
    <name type="scientific">Chryseobacterium takakiae</name>
    <dbReference type="NCBI Taxonomy" id="1302685"/>
    <lineage>
        <taxon>Bacteria</taxon>
        <taxon>Pseudomonadati</taxon>
        <taxon>Bacteroidota</taxon>
        <taxon>Flavobacteriia</taxon>
        <taxon>Flavobacteriales</taxon>
        <taxon>Weeksellaceae</taxon>
        <taxon>Chryseobacterium group</taxon>
        <taxon>Chryseobacterium</taxon>
    </lineage>
</organism>
<dbReference type="InterPro" id="IPR026444">
    <property type="entry name" value="Secre_tail"/>
</dbReference>
<dbReference type="Pfam" id="PF18962">
    <property type="entry name" value="Por_Secre_tail"/>
    <property type="match status" value="1"/>
</dbReference>
<feature type="domain" description="Secretion system C-terminal sorting" evidence="2">
    <location>
        <begin position="544"/>
        <end position="609"/>
    </location>
</feature>
<dbReference type="PANTHER" id="PTHR35580">
    <property type="entry name" value="CELL SURFACE GLYCOPROTEIN (S-LAYER PROTEIN)-LIKE PROTEIN"/>
    <property type="match status" value="1"/>
</dbReference>
<keyword evidence="1" id="KW-0732">Signal</keyword>
<evidence type="ECO:0000256" key="1">
    <source>
        <dbReference type="ARBA" id="ARBA00022729"/>
    </source>
</evidence>
<proteinExistence type="predicted"/>
<evidence type="ECO:0000259" key="2">
    <source>
        <dbReference type="Pfam" id="PF18962"/>
    </source>
</evidence>
<dbReference type="OrthoDB" id="1652165at2"/>
<reference evidence="4" key="1">
    <citation type="submission" date="2016-11" db="EMBL/GenBank/DDBJ databases">
        <authorList>
            <person name="Varghese N."/>
            <person name="Submissions S."/>
        </authorList>
    </citation>
    <scope>NUCLEOTIDE SEQUENCE [LARGE SCALE GENOMIC DNA]</scope>
    <source>
        <strain evidence="4">DSM 26898</strain>
    </source>
</reference>
<dbReference type="STRING" id="1302685.SAMN05444408_10445"/>
<dbReference type="NCBIfam" id="TIGR04183">
    <property type="entry name" value="Por_Secre_tail"/>
    <property type="match status" value="1"/>
</dbReference>
<dbReference type="RefSeq" id="WP_072884066.1">
    <property type="nucleotide sequence ID" value="NZ_FQVO01000004.1"/>
</dbReference>